<reference evidence="3 4" key="1">
    <citation type="journal article" date="2018" name="Mol. Plant">
        <title>The genome of Artemisia annua provides insight into the evolution of Asteraceae family and artemisinin biosynthesis.</title>
        <authorList>
            <person name="Shen Q."/>
            <person name="Zhang L."/>
            <person name="Liao Z."/>
            <person name="Wang S."/>
            <person name="Yan T."/>
            <person name="Shi P."/>
            <person name="Liu M."/>
            <person name="Fu X."/>
            <person name="Pan Q."/>
            <person name="Wang Y."/>
            <person name="Lv Z."/>
            <person name="Lu X."/>
            <person name="Zhang F."/>
            <person name="Jiang W."/>
            <person name="Ma Y."/>
            <person name="Chen M."/>
            <person name="Hao X."/>
            <person name="Li L."/>
            <person name="Tang Y."/>
            <person name="Lv G."/>
            <person name="Zhou Y."/>
            <person name="Sun X."/>
            <person name="Brodelius P.E."/>
            <person name="Rose J.K.C."/>
            <person name="Tang K."/>
        </authorList>
    </citation>
    <scope>NUCLEOTIDE SEQUENCE [LARGE SCALE GENOMIC DNA]</scope>
    <source>
        <strain evidence="4">cv. Huhao1</strain>
        <tissue evidence="3">Leaf</tissue>
    </source>
</reference>
<dbReference type="PRINTS" id="PR00081">
    <property type="entry name" value="GDHRDH"/>
</dbReference>
<keyword evidence="2" id="KW-0560">Oxidoreductase</keyword>
<comment type="caution">
    <text evidence="3">The sequence shown here is derived from an EMBL/GenBank/DDBJ whole genome shotgun (WGS) entry which is preliminary data.</text>
</comment>
<organism evidence="3 4">
    <name type="scientific">Artemisia annua</name>
    <name type="common">Sweet wormwood</name>
    <dbReference type="NCBI Taxonomy" id="35608"/>
    <lineage>
        <taxon>Eukaryota</taxon>
        <taxon>Viridiplantae</taxon>
        <taxon>Streptophyta</taxon>
        <taxon>Embryophyta</taxon>
        <taxon>Tracheophyta</taxon>
        <taxon>Spermatophyta</taxon>
        <taxon>Magnoliopsida</taxon>
        <taxon>eudicotyledons</taxon>
        <taxon>Gunneridae</taxon>
        <taxon>Pentapetalae</taxon>
        <taxon>asterids</taxon>
        <taxon>campanulids</taxon>
        <taxon>Asterales</taxon>
        <taxon>Asteraceae</taxon>
        <taxon>Asteroideae</taxon>
        <taxon>Anthemideae</taxon>
        <taxon>Artemisiinae</taxon>
        <taxon>Artemisia</taxon>
    </lineage>
</organism>
<proteinExistence type="inferred from homology"/>
<gene>
    <name evidence="3" type="ORF">CTI12_AA443180</name>
</gene>
<accession>A0A2U1LRC5</accession>
<dbReference type="InterPro" id="IPR036291">
    <property type="entry name" value="NAD(P)-bd_dom_sf"/>
</dbReference>
<dbReference type="SUPFAM" id="SSF51735">
    <property type="entry name" value="NAD(P)-binding Rossmann-fold domains"/>
    <property type="match status" value="2"/>
</dbReference>
<name>A0A2U1LRC5_ARTAN</name>
<comment type="similarity">
    <text evidence="1">Belongs to the short-chain dehydrogenases/reductases (SDR) family.</text>
</comment>
<dbReference type="AlphaFoldDB" id="A0A2U1LRC5"/>
<evidence type="ECO:0000256" key="2">
    <source>
        <dbReference type="ARBA" id="ARBA00023002"/>
    </source>
</evidence>
<keyword evidence="4" id="KW-1185">Reference proteome</keyword>
<evidence type="ECO:0008006" key="5">
    <source>
        <dbReference type="Google" id="ProtNLM"/>
    </source>
</evidence>
<dbReference type="PANTHER" id="PTHR24320:SF187">
    <property type="entry name" value="DEHYDROGENASE, PUTATIVE-RELATED"/>
    <property type="match status" value="1"/>
</dbReference>
<dbReference type="GO" id="GO:0016491">
    <property type="term" value="F:oxidoreductase activity"/>
    <property type="evidence" value="ECO:0007669"/>
    <property type="project" value="UniProtKB-KW"/>
</dbReference>
<protein>
    <recommendedName>
        <fullName evidence="5">Glucose/ribitol dehydrogenase</fullName>
    </recommendedName>
</protein>
<sequence>MDPVRSFSSAKEEKPQLGWFEWLKGWYHLVLETFFEKYWSRHLPNPLPLPPLDGITSIVTGSTSGIGLEIARQLAEAGAHVVMAMDPVRSFSSAKEEKPQLGWFGWLKGWYHLVLETFFEKYWSRHLPNPLPLPPLDGITSIVTGSTSGIGLEIAKQLAEAGAHVVMAVIDTNLAYKLVQKWQAKLRNTSSTKILNIDVMELNLSSLESIARFADTWNSKNKPLNILINNAGIFSMGKPQTFSTDGYEMHMHVNFLAPSLLSLLLLPSLKTGSPSRIVNVNSLMHAIGFVDTRDLNFDKVFVQMWQRDLPRIIQIAFQVAPFLYTAQEGSRSILYAAVYNEIWQYCDKLKAEEWPICPYVACNCKTMIRSKEAQNLEVSRFVWKTTLDTIGFPNDAVDLLLSGKKIQWQ</sequence>
<dbReference type="Proteomes" id="UP000245207">
    <property type="component" value="Unassembled WGS sequence"/>
</dbReference>
<dbReference type="PANTHER" id="PTHR24320">
    <property type="entry name" value="RETINOL DEHYDROGENASE"/>
    <property type="match status" value="1"/>
</dbReference>
<dbReference type="Pfam" id="PF00106">
    <property type="entry name" value="adh_short"/>
    <property type="match status" value="1"/>
</dbReference>
<dbReference type="Gene3D" id="3.40.50.720">
    <property type="entry name" value="NAD(P)-binding Rossmann-like Domain"/>
    <property type="match status" value="2"/>
</dbReference>
<evidence type="ECO:0000313" key="4">
    <source>
        <dbReference type="Proteomes" id="UP000245207"/>
    </source>
</evidence>
<dbReference type="EMBL" id="PKPP01008118">
    <property type="protein sequence ID" value="PWA51545.1"/>
    <property type="molecule type" value="Genomic_DNA"/>
</dbReference>
<evidence type="ECO:0000256" key="1">
    <source>
        <dbReference type="ARBA" id="ARBA00006484"/>
    </source>
</evidence>
<dbReference type="OrthoDB" id="191139at2759"/>
<evidence type="ECO:0000313" key="3">
    <source>
        <dbReference type="EMBL" id="PWA51545.1"/>
    </source>
</evidence>
<dbReference type="STRING" id="35608.A0A2U1LRC5"/>
<dbReference type="InterPro" id="IPR002347">
    <property type="entry name" value="SDR_fam"/>
</dbReference>